<protein>
    <recommendedName>
        <fullName evidence="2">Anhydro-N-acetylmuramic acid kinase</fullName>
        <ecNumber evidence="2">2.7.1.170</ecNumber>
    </recommendedName>
    <alternativeName>
        <fullName evidence="2">AnhMurNAc kinase</fullName>
    </alternativeName>
</protein>
<dbReference type="InterPro" id="IPR005338">
    <property type="entry name" value="Anhydro_N_Ac-Mur_kinase"/>
</dbReference>
<keyword evidence="1 2" id="KW-0119">Carbohydrate metabolism</keyword>
<keyword evidence="4" id="KW-1185">Reference proteome</keyword>
<comment type="pathway">
    <text evidence="2">Amino-sugar metabolism; 1,6-anhydro-N-acetylmuramate degradation.</text>
</comment>
<keyword evidence="2 3" id="KW-0418">Kinase</keyword>
<dbReference type="GO" id="GO:0016301">
    <property type="term" value="F:kinase activity"/>
    <property type="evidence" value="ECO:0007669"/>
    <property type="project" value="UniProtKB-KW"/>
</dbReference>
<dbReference type="SUPFAM" id="SSF53067">
    <property type="entry name" value="Actin-like ATPase domain"/>
    <property type="match status" value="1"/>
</dbReference>
<dbReference type="NCBIfam" id="NF007141">
    <property type="entry name" value="PRK09585.1-5"/>
    <property type="match status" value="1"/>
</dbReference>
<dbReference type="EC" id="2.7.1.170" evidence="2"/>
<keyword evidence="2" id="KW-0547">Nucleotide-binding</keyword>
<reference evidence="3 4" key="1">
    <citation type="submission" date="2022-04" db="EMBL/GenBank/DDBJ databases">
        <authorList>
            <person name="Grouzdev D.S."/>
            <person name="Pantiukh K.S."/>
            <person name="Krutkina M.S."/>
        </authorList>
    </citation>
    <scope>NUCLEOTIDE SEQUENCE [LARGE SCALE GENOMIC DNA]</scope>
    <source>
        <strain evidence="3 4">Jip08</strain>
    </source>
</reference>
<dbReference type="RefSeq" id="WP_247201094.1">
    <property type="nucleotide sequence ID" value="NZ_JALKCG010000004.1"/>
</dbReference>
<reference evidence="4" key="2">
    <citation type="submission" date="2023-07" db="EMBL/GenBank/DDBJ databases">
        <title>Ancylobacter moscoviensis sp. nov., facultatively methylotrophic bacteria from activated sludge and the reclassification of Starkeya novella (Starkey 1934) Kelly et al. 2000 as Ancylobacter novellus comb. nov., Starkeya koreensis Im et al. 2006 as Ancylobacter koreensis comb.nov., Angulomicrobium tetraedrale Vasil'eva et al. 1986 as Ancylobacter tetraedralis comb. nov., Angulomicrobium amanitiforme Fritz et al. 2004 as Ancylobacter amanitiformis comb. nov. and Methylorhabdus multivorans Doronina et al. 1996 as Ancylobacter multivorans comb. nov. and emended description of the genus Ancylobacter.</title>
        <authorList>
            <person name="Doronina N."/>
            <person name="Chemodurova A."/>
            <person name="Grouzdev D."/>
            <person name="Koziaeva V."/>
            <person name="Shi W."/>
            <person name="Wu L."/>
            <person name="Kaparullina E."/>
        </authorList>
    </citation>
    <scope>NUCLEOTIDE SEQUENCE [LARGE SCALE GENOMIC DNA]</scope>
    <source>
        <strain evidence="4">Jip08</strain>
    </source>
</reference>
<dbReference type="Proteomes" id="UP001202867">
    <property type="component" value="Unassembled WGS sequence"/>
</dbReference>
<dbReference type="InterPro" id="IPR043129">
    <property type="entry name" value="ATPase_NBD"/>
</dbReference>
<dbReference type="PANTHER" id="PTHR30605:SF0">
    <property type="entry name" value="ANHYDRO-N-ACETYLMURAMIC ACID KINASE"/>
    <property type="match status" value="1"/>
</dbReference>
<dbReference type="EMBL" id="JALKCG010000004">
    <property type="protein sequence ID" value="MCK0208814.1"/>
    <property type="molecule type" value="Genomic_DNA"/>
</dbReference>
<comment type="similarity">
    <text evidence="2">Belongs to the anhydro-N-acetylmuramic acid kinase family.</text>
</comment>
<evidence type="ECO:0000256" key="1">
    <source>
        <dbReference type="ARBA" id="ARBA00023277"/>
    </source>
</evidence>
<dbReference type="PANTHER" id="PTHR30605">
    <property type="entry name" value="ANHYDRO-N-ACETYLMURAMIC ACID KINASE"/>
    <property type="match status" value="1"/>
</dbReference>
<keyword evidence="2 3" id="KW-0808">Transferase</keyword>
<evidence type="ECO:0000256" key="2">
    <source>
        <dbReference type="HAMAP-Rule" id="MF_01270"/>
    </source>
</evidence>
<name>A0ABT0DNG9_9HYPH</name>
<gene>
    <name evidence="2" type="primary">anmK</name>
    <name evidence="3" type="ORF">MWN33_12320</name>
</gene>
<comment type="caution">
    <text evidence="3">The sequence shown here is derived from an EMBL/GenBank/DDBJ whole genome shotgun (WGS) entry which is preliminary data.</text>
</comment>
<dbReference type="Gene3D" id="3.30.420.40">
    <property type="match status" value="2"/>
</dbReference>
<dbReference type="HAMAP" id="MF_01270">
    <property type="entry name" value="AnhMurNAc_kinase"/>
    <property type="match status" value="1"/>
</dbReference>
<dbReference type="Pfam" id="PF03702">
    <property type="entry name" value="AnmK"/>
    <property type="match status" value="1"/>
</dbReference>
<proteinExistence type="inferred from homology"/>
<accession>A0ABT0DNG9</accession>
<comment type="pathway">
    <text evidence="2">Cell wall biogenesis; peptidoglycan recycling.</text>
</comment>
<sequence>MQGPVKAIGLMSGTSLDGVDVALIETDGESVAAFGPDMTLAYDAADRALLIQALEEARGLTDRDARPGILAEAERRLTERHAQALAAYFEAYPEHRDVAAIGFHGQTVLHRPDIRLTVQIGDGPALARAAHALTDAPGPALVYDLRAADVAAGGQGAPLVPAYHRALARGLDLPGPLLVLNLGGVANITYLDGEAEPVACDTGPANALIDDFMKARTGMPLDRDGTAAAAGRVDEGALARLLDHPFFARRPPKSLDRNDFREWVAAHGELDAMSVEDGAAILTALTAACVGAVLAHLPRRPATLIAAGGGARNPTLLRFLRARLGIAVLTADEVGWSGDALEAQAFAFLAVRALKGLPLSFPTTTGVPLPMPGGVVLPPHPAA</sequence>
<keyword evidence="2" id="KW-0067">ATP-binding</keyword>
<comment type="catalytic activity">
    <reaction evidence="2">
        <text>1,6-anhydro-N-acetyl-beta-muramate + ATP + H2O = N-acetyl-D-muramate 6-phosphate + ADP + H(+)</text>
        <dbReference type="Rhea" id="RHEA:24952"/>
        <dbReference type="ChEBI" id="CHEBI:15377"/>
        <dbReference type="ChEBI" id="CHEBI:15378"/>
        <dbReference type="ChEBI" id="CHEBI:30616"/>
        <dbReference type="ChEBI" id="CHEBI:58690"/>
        <dbReference type="ChEBI" id="CHEBI:58722"/>
        <dbReference type="ChEBI" id="CHEBI:456216"/>
        <dbReference type="EC" id="2.7.1.170"/>
    </reaction>
</comment>
<evidence type="ECO:0000313" key="4">
    <source>
        <dbReference type="Proteomes" id="UP001202867"/>
    </source>
</evidence>
<evidence type="ECO:0000313" key="3">
    <source>
        <dbReference type="EMBL" id="MCK0208814.1"/>
    </source>
</evidence>
<feature type="binding site" evidence="2">
    <location>
        <begin position="13"/>
        <end position="20"/>
    </location>
    <ligand>
        <name>ATP</name>
        <dbReference type="ChEBI" id="CHEBI:30616"/>
    </ligand>
</feature>
<organism evidence="3 4">
    <name type="scientific">Ancylobacter koreensis</name>
    <dbReference type="NCBI Taxonomy" id="266121"/>
    <lineage>
        <taxon>Bacteria</taxon>
        <taxon>Pseudomonadati</taxon>
        <taxon>Pseudomonadota</taxon>
        <taxon>Alphaproteobacteria</taxon>
        <taxon>Hyphomicrobiales</taxon>
        <taxon>Xanthobacteraceae</taxon>
        <taxon>Ancylobacter</taxon>
    </lineage>
</organism>
<comment type="function">
    <text evidence="2">Catalyzes the specific phosphorylation of 1,6-anhydro-N-acetylmuramic acid (anhMurNAc) with the simultaneous cleavage of the 1,6-anhydro ring, generating MurNAc-6-P. Is required for the utilization of anhMurNAc either imported from the medium or derived from its own cell wall murein, and thus plays a role in cell wall recycling.</text>
</comment>